<evidence type="ECO:0000313" key="3">
    <source>
        <dbReference type="EMBL" id="CAH0559037.1"/>
    </source>
</evidence>
<keyword evidence="4" id="KW-1185">Reference proteome</keyword>
<dbReference type="Proteomes" id="UP001154078">
    <property type="component" value="Chromosome 6"/>
</dbReference>
<sequence length="348" mass="40063">MDSAINTNIEDNFINKLLGEMKNQFMGDPVEMMLTEKDKPVETTQPTPQFENSKTKNKIPSKLDTPKKQKVSKINLRKAPCKKSNIENKRSSLRRKKGLNKSVLQNAIARKEKSFNVFTKSLRSTRQLKPTPKILENLSVAKLERKLGIETKKNKMRKKNVESKISKKKKTEENESNELCSSPKEISSHMKEDKAKNEFISVAEELIASRRCLCTEPTSNFILENNNEKVFCSAIDSIDDKLIGCNRLALINRPMMRPSKRVPYVLLCEMHENRMLRHNCCPTCGIFCTQGKFAECNLNHQYHRNCQLTIADYVCCPHCGSTKLGYDIFVTLHSKRKPIYLKKQQLFN</sequence>
<dbReference type="AlphaFoldDB" id="A0A9P0FL39"/>
<reference evidence="3" key="1">
    <citation type="submission" date="2021-12" db="EMBL/GenBank/DDBJ databases">
        <authorList>
            <person name="King R."/>
        </authorList>
    </citation>
    <scope>NUCLEOTIDE SEQUENCE</scope>
</reference>
<dbReference type="InterPro" id="IPR047762">
    <property type="entry name" value="EHMT_CRR"/>
</dbReference>
<dbReference type="PANTHER" id="PTHR46307:SF4">
    <property type="entry name" value="G9A, ISOFORM B"/>
    <property type="match status" value="1"/>
</dbReference>
<dbReference type="InterPro" id="IPR043550">
    <property type="entry name" value="EHMT1/EHMT2"/>
</dbReference>
<evidence type="ECO:0000256" key="1">
    <source>
        <dbReference type="SAM" id="MobiDB-lite"/>
    </source>
</evidence>
<organism evidence="3 4">
    <name type="scientific">Brassicogethes aeneus</name>
    <name type="common">Rape pollen beetle</name>
    <name type="synonym">Meligethes aeneus</name>
    <dbReference type="NCBI Taxonomy" id="1431903"/>
    <lineage>
        <taxon>Eukaryota</taxon>
        <taxon>Metazoa</taxon>
        <taxon>Ecdysozoa</taxon>
        <taxon>Arthropoda</taxon>
        <taxon>Hexapoda</taxon>
        <taxon>Insecta</taxon>
        <taxon>Pterygota</taxon>
        <taxon>Neoptera</taxon>
        <taxon>Endopterygota</taxon>
        <taxon>Coleoptera</taxon>
        <taxon>Polyphaga</taxon>
        <taxon>Cucujiformia</taxon>
        <taxon>Nitidulidae</taxon>
        <taxon>Meligethinae</taxon>
        <taxon>Brassicogethes</taxon>
    </lineage>
</organism>
<dbReference type="OrthoDB" id="616263at2759"/>
<dbReference type="EMBL" id="OV121137">
    <property type="protein sequence ID" value="CAH0559037.1"/>
    <property type="molecule type" value="Genomic_DNA"/>
</dbReference>
<feature type="region of interest" description="Disordered" evidence="1">
    <location>
        <begin position="40"/>
        <end position="73"/>
    </location>
</feature>
<evidence type="ECO:0000259" key="2">
    <source>
        <dbReference type="Pfam" id="PF21533"/>
    </source>
</evidence>
<feature type="compositionally biased region" description="Polar residues" evidence="1">
    <location>
        <begin position="42"/>
        <end position="52"/>
    </location>
</feature>
<dbReference type="GO" id="GO:0002039">
    <property type="term" value="F:p53 binding"/>
    <property type="evidence" value="ECO:0007669"/>
    <property type="project" value="InterPro"/>
</dbReference>
<feature type="domain" description="EHMT1/2 cysteine-rich region" evidence="2">
    <location>
        <begin position="232"/>
        <end position="321"/>
    </location>
</feature>
<dbReference type="GO" id="GO:0042054">
    <property type="term" value="F:histone methyltransferase activity"/>
    <property type="evidence" value="ECO:0007669"/>
    <property type="project" value="InterPro"/>
</dbReference>
<name>A0A9P0FL39_BRAAE</name>
<protein>
    <recommendedName>
        <fullName evidence="2">EHMT1/2 cysteine-rich region domain-containing protein</fullName>
    </recommendedName>
</protein>
<accession>A0A9P0FL39</accession>
<dbReference type="PANTHER" id="PTHR46307">
    <property type="entry name" value="G9A, ISOFORM B"/>
    <property type="match status" value="1"/>
</dbReference>
<proteinExistence type="predicted"/>
<dbReference type="Pfam" id="PF21533">
    <property type="entry name" value="EHMT1-2_CRR"/>
    <property type="match status" value="1"/>
</dbReference>
<dbReference type="CDD" id="cd20905">
    <property type="entry name" value="EHMT_ZBD"/>
    <property type="match status" value="1"/>
</dbReference>
<dbReference type="GO" id="GO:0008270">
    <property type="term" value="F:zinc ion binding"/>
    <property type="evidence" value="ECO:0007669"/>
    <property type="project" value="InterPro"/>
</dbReference>
<dbReference type="GO" id="GO:0016279">
    <property type="term" value="F:protein-lysine N-methyltransferase activity"/>
    <property type="evidence" value="ECO:0007669"/>
    <property type="project" value="InterPro"/>
</dbReference>
<feature type="region of interest" description="Disordered" evidence="1">
    <location>
        <begin position="152"/>
        <end position="191"/>
    </location>
</feature>
<gene>
    <name evidence="3" type="ORF">MELIAE_LOCUS9224</name>
</gene>
<feature type="compositionally biased region" description="Basic and acidic residues" evidence="1">
    <location>
        <begin position="152"/>
        <end position="173"/>
    </location>
</feature>
<evidence type="ECO:0000313" key="4">
    <source>
        <dbReference type="Proteomes" id="UP001154078"/>
    </source>
</evidence>